<proteinExistence type="predicted"/>
<organism evidence="1 2">
    <name type="scientific">Gigaspora rosea</name>
    <dbReference type="NCBI Taxonomy" id="44941"/>
    <lineage>
        <taxon>Eukaryota</taxon>
        <taxon>Fungi</taxon>
        <taxon>Fungi incertae sedis</taxon>
        <taxon>Mucoromycota</taxon>
        <taxon>Glomeromycotina</taxon>
        <taxon>Glomeromycetes</taxon>
        <taxon>Diversisporales</taxon>
        <taxon>Gigasporaceae</taxon>
        <taxon>Gigaspora</taxon>
    </lineage>
</organism>
<reference evidence="1 2" key="1">
    <citation type="submission" date="2018-06" db="EMBL/GenBank/DDBJ databases">
        <title>Comparative genomics reveals the genomic features of Rhizophagus irregularis, R. cerebriforme, R. diaphanum and Gigaspora rosea, and their symbiotic lifestyle signature.</title>
        <authorList>
            <person name="Morin E."/>
            <person name="San Clemente H."/>
            <person name="Chen E.C.H."/>
            <person name="De La Providencia I."/>
            <person name="Hainaut M."/>
            <person name="Kuo A."/>
            <person name="Kohler A."/>
            <person name="Murat C."/>
            <person name="Tang N."/>
            <person name="Roy S."/>
            <person name="Loubradou J."/>
            <person name="Henrissat B."/>
            <person name="Grigoriev I.V."/>
            <person name="Corradi N."/>
            <person name="Roux C."/>
            <person name="Martin F.M."/>
        </authorList>
    </citation>
    <scope>NUCLEOTIDE SEQUENCE [LARGE SCALE GENOMIC DNA]</scope>
    <source>
        <strain evidence="1 2">DAOM 194757</strain>
    </source>
</reference>
<sequence>MKLGLTMPQGIFNSKISQVMVLEELEGSQMPIPFEDVSPEDTCIICLDSFVDPDTTTSDQHIVKLPHVTDIIFIEYAVAQVPVCQVANLAEALND</sequence>
<dbReference type="EMBL" id="QKWP01000241">
    <property type="protein sequence ID" value="RIB23866.1"/>
    <property type="molecule type" value="Genomic_DNA"/>
</dbReference>
<keyword evidence="2" id="KW-1185">Reference proteome</keyword>
<evidence type="ECO:0000313" key="2">
    <source>
        <dbReference type="Proteomes" id="UP000266673"/>
    </source>
</evidence>
<gene>
    <name evidence="1" type="ORF">C2G38_2170117</name>
</gene>
<dbReference type="Proteomes" id="UP000266673">
    <property type="component" value="Unassembled WGS sequence"/>
</dbReference>
<comment type="caution">
    <text evidence="1">The sequence shown here is derived from an EMBL/GenBank/DDBJ whole genome shotgun (WGS) entry which is preliminary data.</text>
</comment>
<protein>
    <submittedName>
        <fullName evidence="1">Uncharacterized protein</fullName>
    </submittedName>
</protein>
<evidence type="ECO:0000313" key="1">
    <source>
        <dbReference type="EMBL" id="RIB23866.1"/>
    </source>
</evidence>
<accession>A0A397VXX5</accession>
<name>A0A397VXX5_9GLOM</name>
<dbReference type="AlphaFoldDB" id="A0A397VXX5"/>